<dbReference type="Proteomes" id="UP001431429">
    <property type="component" value="Unassembled WGS sequence"/>
</dbReference>
<dbReference type="PANTHER" id="PTHR43877">
    <property type="entry name" value="AMINOALKYLPHOSPHONATE N-ACETYLTRANSFERASE-RELATED-RELATED"/>
    <property type="match status" value="1"/>
</dbReference>
<protein>
    <submittedName>
        <fullName evidence="4">GNAT family N-acetyltransferase</fullName>
    </submittedName>
</protein>
<keyword evidence="2" id="KW-0012">Acyltransferase</keyword>
<proteinExistence type="predicted"/>
<dbReference type="EMBL" id="JAMQAW010000007">
    <property type="protein sequence ID" value="MCM2388284.1"/>
    <property type="molecule type" value="Genomic_DNA"/>
</dbReference>
<feature type="domain" description="N-acetyltransferase" evidence="3">
    <location>
        <begin position="106"/>
        <end position="264"/>
    </location>
</feature>
<dbReference type="Gene3D" id="3.40.630.30">
    <property type="match status" value="1"/>
</dbReference>
<dbReference type="InterPro" id="IPR050832">
    <property type="entry name" value="Bact_Acetyltransf"/>
</dbReference>
<evidence type="ECO:0000313" key="5">
    <source>
        <dbReference type="Proteomes" id="UP001431429"/>
    </source>
</evidence>
<comment type="caution">
    <text evidence="4">The sequence shown here is derived from an EMBL/GenBank/DDBJ whole genome shotgun (WGS) entry which is preliminary data.</text>
</comment>
<dbReference type="CDD" id="cd04301">
    <property type="entry name" value="NAT_SF"/>
    <property type="match status" value="1"/>
</dbReference>
<dbReference type="RefSeq" id="WP_250918625.1">
    <property type="nucleotide sequence ID" value="NZ_JAMQAW010000007.1"/>
</dbReference>
<dbReference type="InterPro" id="IPR016181">
    <property type="entry name" value="Acyl_CoA_acyltransferase"/>
</dbReference>
<dbReference type="SUPFAM" id="SSF55729">
    <property type="entry name" value="Acyl-CoA N-acyltransferases (Nat)"/>
    <property type="match status" value="1"/>
</dbReference>
<dbReference type="PROSITE" id="PS51186">
    <property type="entry name" value="GNAT"/>
    <property type="match status" value="1"/>
</dbReference>
<name>A0ABT0UJV4_9ACTN</name>
<evidence type="ECO:0000259" key="3">
    <source>
        <dbReference type="PROSITE" id="PS51186"/>
    </source>
</evidence>
<evidence type="ECO:0000256" key="2">
    <source>
        <dbReference type="ARBA" id="ARBA00023315"/>
    </source>
</evidence>
<dbReference type="Pfam" id="PF00583">
    <property type="entry name" value="Acetyltransf_1"/>
    <property type="match status" value="1"/>
</dbReference>
<evidence type="ECO:0000313" key="4">
    <source>
        <dbReference type="EMBL" id="MCM2388284.1"/>
    </source>
</evidence>
<keyword evidence="1" id="KW-0808">Transferase</keyword>
<keyword evidence="5" id="KW-1185">Reference proteome</keyword>
<dbReference type="InterPro" id="IPR000182">
    <property type="entry name" value="GNAT_dom"/>
</dbReference>
<sequence>MATQNTVKARALRQRLAGRAWRWPFIVELTVRYRAGFAYLDALLDSGDELPLCRLRDTGDPDLWGFALYTVSTGRYEDAVLPTGHPAGTPEEALDWSCGLYLGVPVTARLARGEDLTAAVGIWRQANTARGRPPTKQRVARVADKLADPDALVLVASVGDEVLGMALAEPGRDQDGHGGRMEELCHISMVFVHPDHWGRRIGLLLLEGISGHAKRQGYTHLQVWTGESNDRAQHLYRRAGFTPSGRTLLLGSGEPVLHLARPASLPPTIDAVPR</sequence>
<reference evidence="4" key="1">
    <citation type="submission" date="2022-06" db="EMBL/GenBank/DDBJ databases">
        <title>Genome public.</title>
        <authorList>
            <person name="Sun Q."/>
        </authorList>
    </citation>
    <scope>NUCLEOTIDE SEQUENCE</scope>
    <source>
        <strain evidence="4">CWNU-1</strain>
    </source>
</reference>
<evidence type="ECO:0000256" key="1">
    <source>
        <dbReference type="ARBA" id="ARBA00022679"/>
    </source>
</evidence>
<organism evidence="4 5">
    <name type="scientific">Streptomyces albipurpureus</name>
    <dbReference type="NCBI Taxonomy" id="2897419"/>
    <lineage>
        <taxon>Bacteria</taxon>
        <taxon>Bacillati</taxon>
        <taxon>Actinomycetota</taxon>
        <taxon>Actinomycetes</taxon>
        <taxon>Kitasatosporales</taxon>
        <taxon>Streptomycetaceae</taxon>
        <taxon>Streptomyces</taxon>
    </lineage>
</organism>
<accession>A0ABT0UJV4</accession>
<gene>
    <name evidence="4" type="ORF">NBG84_08220</name>
</gene>